<keyword evidence="4" id="KW-0732">Signal</keyword>
<dbReference type="AlphaFoldDB" id="A0A3Q3WJ38"/>
<reference evidence="13" key="2">
    <citation type="submission" date="2025-09" db="UniProtKB">
        <authorList>
            <consortium name="Ensembl"/>
        </authorList>
    </citation>
    <scope>IDENTIFICATION</scope>
</reference>
<organism evidence="13 14">
    <name type="scientific">Mola mola</name>
    <name type="common">Ocean sunfish</name>
    <name type="synonym">Tetraodon mola</name>
    <dbReference type="NCBI Taxonomy" id="94237"/>
    <lineage>
        <taxon>Eukaryota</taxon>
        <taxon>Metazoa</taxon>
        <taxon>Chordata</taxon>
        <taxon>Craniata</taxon>
        <taxon>Vertebrata</taxon>
        <taxon>Euteleostomi</taxon>
        <taxon>Actinopterygii</taxon>
        <taxon>Neopterygii</taxon>
        <taxon>Teleostei</taxon>
        <taxon>Neoteleostei</taxon>
        <taxon>Acanthomorphata</taxon>
        <taxon>Eupercaria</taxon>
        <taxon>Tetraodontiformes</taxon>
        <taxon>Molidae</taxon>
        <taxon>Mola</taxon>
    </lineage>
</organism>
<dbReference type="Proteomes" id="UP000261620">
    <property type="component" value="Unplaced"/>
</dbReference>
<evidence type="ECO:0000256" key="5">
    <source>
        <dbReference type="ARBA" id="ARBA00022989"/>
    </source>
</evidence>
<dbReference type="InterPro" id="IPR013783">
    <property type="entry name" value="Ig-like_fold"/>
</dbReference>
<evidence type="ECO:0000256" key="10">
    <source>
        <dbReference type="ARBA" id="ARBA00023319"/>
    </source>
</evidence>
<keyword evidence="5 11" id="KW-1133">Transmembrane helix</keyword>
<dbReference type="InterPro" id="IPR003599">
    <property type="entry name" value="Ig_sub"/>
</dbReference>
<keyword evidence="8" id="KW-0675">Receptor</keyword>
<keyword evidence="3 11" id="KW-0812">Transmembrane</keyword>
<evidence type="ECO:0000256" key="6">
    <source>
        <dbReference type="ARBA" id="ARBA00023136"/>
    </source>
</evidence>
<evidence type="ECO:0000256" key="7">
    <source>
        <dbReference type="ARBA" id="ARBA00023157"/>
    </source>
</evidence>
<dbReference type="PROSITE" id="PS50835">
    <property type="entry name" value="IG_LIKE"/>
    <property type="match status" value="1"/>
</dbReference>
<dbReference type="Ensembl" id="ENSMMOT00000015088.1">
    <property type="protein sequence ID" value="ENSMMOP00000014843.1"/>
    <property type="gene ID" value="ENSMMOG00000011347.1"/>
</dbReference>
<accession>A0A3Q3WJ38</accession>
<dbReference type="OMA" id="CASHNGY"/>
<dbReference type="SUPFAM" id="SSF48726">
    <property type="entry name" value="Immunoglobulin"/>
    <property type="match status" value="1"/>
</dbReference>
<dbReference type="InterPro" id="IPR007110">
    <property type="entry name" value="Ig-like_dom"/>
</dbReference>
<evidence type="ECO:0000256" key="3">
    <source>
        <dbReference type="ARBA" id="ARBA00022692"/>
    </source>
</evidence>
<comment type="subcellular location">
    <subcellularLocation>
        <location evidence="1">Cell membrane</location>
        <topology evidence="1">Single-pass type I membrane protein</topology>
    </subcellularLocation>
</comment>
<feature type="transmembrane region" description="Helical" evidence="11">
    <location>
        <begin position="234"/>
        <end position="257"/>
    </location>
</feature>
<sequence>TFIVGDREGKFSLRSIPEHITLSHSSLLSSFPEAAPQGLVKGQVGGNVTIRCPVNKEKTIQFFYLQKDNTFVNGFHTLREIHTQRWENTRLDNNSKTAVLMFNLNITHSGDYKCIINYSDSDQHDTTVIQLSVTANYTKPEVMKSCNGFSCRVTCVSYGGYPGRKMIWDIPGSTMWQVANSSEREDPDTNMVNSSSTANFNCSGGELSYLSCYVGLVKSNFFSVCAPENPPTSIHSVIIATICVLTVSVIIVSLLVWKCRKENTGLGLAQCVHTFAYLCVAVRWCQYLVINSNFLVFQEQYQ</sequence>
<keyword evidence="6 11" id="KW-0472">Membrane</keyword>
<dbReference type="InterPro" id="IPR036179">
    <property type="entry name" value="Ig-like_dom_sf"/>
</dbReference>
<protein>
    <recommendedName>
        <fullName evidence="12">Ig-like domain-containing protein</fullName>
    </recommendedName>
</protein>
<name>A0A3Q3WJ38_MOLML</name>
<dbReference type="GO" id="GO:0071222">
    <property type="term" value="P:cellular response to lipopolysaccharide"/>
    <property type="evidence" value="ECO:0007669"/>
    <property type="project" value="TreeGrafter"/>
</dbReference>
<dbReference type="PANTHER" id="PTHR25466">
    <property type="entry name" value="T-LYMPHOCYTE ACTIVATION ANTIGEN"/>
    <property type="match status" value="1"/>
</dbReference>
<reference evidence="13" key="1">
    <citation type="submission" date="2025-08" db="UniProtKB">
        <authorList>
            <consortium name="Ensembl"/>
        </authorList>
    </citation>
    <scope>IDENTIFICATION</scope>
</reference>
<dbReference type="InterPro" id="IPR013162">
    <property type="entry name" value="CD80_C2-set"/>
</dbReference>
<dbReference type="GO" id="GO:0042130">
    <property type="term" value="P:negative regulation of T cell proliferation"/>
    <property type="evidence" value="ECO:0007669"/>
    <property type="project" value="TreeGrafter"/>
</dbReference>
<dbReference type="GO" id="GO:0007166">
    <property type="term" value="P:cell surface receptor signaling pathway"/>
    <property type="evidence" value="ECO:0007669"/>
    <property type="project" value="TreeGrafter"/>
</dbReference>
<keyword evidence="10" id="KW-0393">Immunoglobulin domain</keyword>
<dbReference type="Gene3D" id="2.60.40.10">
    <property type="entry name" value="Immunoglobulins"/>
    <property type="match status" value="2"/>
</dbReference>
<dbReference type="GO" id="GO:0006955">
    <property type="term" value="P:immune response"/>
    <property type="evidence" value="ECO:0007669"/>
    <property type="project" value="TreeGrafter"/>
</dbReference>
<dbReference type="GO" id="GO:0031295">
    <property type="term" value="P:T cell costimulation"/>
    <property type="evidence" value="ECO:0007669"/>
    <property type="project" value="TreeGrafter"/>
</dbReference>
<evidence type="ECO:0000256" key="9">
    <source>
        <dbReference type="ARBA" id="ARBA00023180"/>
    </source>
</evidence>
<dbReference type="InterPro" id="IPR051713">
    <property type="entry name" value="T-cell_Activation_Regulation"/>
</dbReference>
<evidence type="ECO:0000256" key="1">
    <source>
        <dbReference type="ARBA" id="ARBA00004251"/>
    </source>
</evidence>
<evidence type="ECO:0000256" key="4">
    <source>
        <dbReference type="ARBA" id="ARBA00022729"/>
    </source>
</evidence>
<feature type="domain" description="Ig-like" evidence="12">
    <location>
        <begin position="32"/>
        <end position="130"/>
    </location>
</feature>
<proteinExistence type="predicted"/>
<keyword evidence="2" id="KW-1003">Cell membrane</keyword>
<dbReference type="Pfam" id="PF08205">
    <property type="entry name" value="C2-set_2"/>
    <property type="match status" value="1"/>
</dbReference>
<dbReference type="PANTHER" id="PTHR25466:SF2">
    <property type="entry name" value="T-LYMPHOCYTE ACTIVATION ANTIGEN CD86"/>
    <property type="match status" value="1"/>
</dbReference>
<dbReference type="InterPro" id="IPR013106">
    <property type="entry name" value="Ig_V-set"/>
</dbReference>
<keyword evidence="7" id="KW-1015">Disulfide bond</keyword>
<keyword evidence="9" id="KW-0325">Glycoprotein</keyword>
<keyword evidence="14" id="KW-1185">Reference proteome</keyword>
<evidence type="ECO:0000313" key="13">
    <source>
        <dbReference type="Ensembl" id="ENSMMOP00000014843.1"/>
    </source>
</evidence>
<dbReference type="Pfam" id="PF07686">
    <property type="entry name" value="V-set"/>
    <property type="match status" value="1"/>
</dbReference>
<dbReference type="GO" id="GO:0042102">
    <property type="term" value="P:positive regulation of T cell proliferation"/>
    <property type="evidence" value="ECO:0007669"/>
    <property type="project" value="TreeGrafter"/>
</dbReference>
<evidence type="ECO:0000313" key="14">
    <source>
        <dbReference type="Proteomes" id="UP000261620"/>
    </source>
</evidence>
<dbReference type="SMART" id="SM00409">
    <property type="entry name" value="IG"/>
    <property type="match status" value="1"/>
</dbReference>
<evidence type="ECO:0000256" key="2">
    <source>
        <dbReference type="ARBA" id="ARBA00022475"/>
    </source>
</evidence>
<evidence type="ECO:0000256" key="11">
    <source>
        <dbReference type="SAM" id="Phobius"/>
    </source>
</evidence>
<evidence type="ECO:0000256" key="8">
    <source>
        <dbReference type="ARBA" id="ARBA00023170"/>
    </source>
</evidence>
<dbReference type="GO" id="GO:0009897">
    <property type="term" value="C:external side of plasma membrane"/>
    <property type="evidence" value="ECO:0007669"/>
    <property type="project" value="TreeGrafter"/>
</dbReference>
<evidence type="ECO:0000259" key="12">
    <source>
        <dbReference type="PROSITE" id="PS50835"/>
    </source>
</evidence>